<protein>
    <submittedName>
        <fullName evidence="1">Uncharacterized protein</fullName>
    </submittedName>
</protein>
<dbReference type="Proteomes" id="UP000186914">
    <property type="component" value="Unassembled WGS sequence"/>
</dbReference>
<keyword evidence="2" id="KW-1185">Reference proteome</keyword>
<organism evidence="1 2">
    <name type="scientific">Haladaptatus litoreus</name>
    <dbReference type="NCBI Taxonomy" id="553468"/>
    <lineage>
        <taxon>Archaea</taxon>
        <taxon>Methanobacteriati</taxon>
        <taxon>Methanobacteriota</taxon>
        <taxon>Stenosarchaea group</taxon>
        <taxon>Halobacteria</taxon>
        <taxon>Halobacteriales</taxon>
        <taxon>Haladaptataceae</taxon>
        <taxon>Haladaptatus</taxon>
    </lineage>
</organism>
<proteinExistence type="predicted"/>
<dbReference type="RefSeq" id="WP_076431172.1">
    <property type="nucleotide sequence ID" value="NZ_FTNO01000003.1"/>
</dbReference>
<evidence type="ECO:0000313" key="1">
    <source>
        <dbReference type="EMBL" id="SIR66750.1"/>
    </source>
</evidence>
<dbReference type="AlphaFoldDB" id="A0A1N7CT85"/>
<name>A0A1N7CT85_9EURY</name>
<evidence type="ECO:0000313" key="2">
    <source>
        <dbReference type="Proteomes" id="UP000186914"/>
    </source>
</evidence>
<accession>A0A1N7CT85</accession>
<reference evidence="2" key="1">
    <citation type="submission" date="2017-01" db="EMBL/GenBank/DDBJ databases">
        <authorList>
            <person name="Varghese N."/>
            <person name="Submissions S."/>
        </authorList>
    </citation>
    <scope>NUCLEOTIDE SEQUENCE [LARGE SCALE GENOMIC DNA]</scope>
    <source>
        <strain evidence="2">CGMCC 1.7737</strain>
    </source>
</reference>
<sequence length="78" mass="8744">MGPNETSPLTPLAQEALEALVDTIPSGGEFTYEQAYAVLAEKEDLERPAAEDIIERLYDKGHVYEVEGKLRLTDYRSE</sequence>
<dbReference type="OrthoDB" id="256940at2157"/>
<gene>
    <name evidence="1" type="ORF">SAMN05421858_3234</name>
</gene>
<dbReference type="EMBL" id="FTNO01000003">
    <property type="protein sequence ID" value="SIR66750.1"/>
    <property type="molecule type" value="Genomic_DNA"/>
</dbReference>